<dbReference type="PANTHER" id="PTHR37832:SF1">
    <property type="entry name" value="STRESS-RESPONSE A_B BARREL DOMAIN-CONTAINING PROTEIN"/>
    <property type="match status" value="1"/>
</dbReference>
<organism evidence="2 3">
    <name type="scientific">Clostridium tyrobutyricum DIVETGP</name>
    <dbReference type="NCBI Taxonomy" id="1408889"/>
    <lineage>
        <taxon>Bacteria</taxon>
        <taxon>Bacillati</taxon>
        <taxon>Bacillota</taxon>
        <taxon>Clostridia</taxon>
        <taxon>Eubacteriales</taxon>
        <taxon>Clostridiaceae</taxon>
        <taxon>Clostridium</taxon>
    </lineage>
</organism>
<dbReference type="AlphaFoldDB" id="W6N411"/>
<dbReference type="InterPro" id="IPR011008">
    <property type="entry name" value="Dimeric_a/b-barrel"/>
</dbReference>
<dbReference type="OrthoDB" id="9808130at2"/>
<dbReference type="Proteomes" id="UP000019482">
    <property type="component" value="Unassembled WGS sequence"/>
</dbReference>
<dbReference type="InterPro" id="IPR013097">
    <property type="entry name" value="Dabb"/>
</dbReference>
<dbReference type="EMBL" id="CBXI010000013">
    <property type="protein sequence ID" value="CDL90896.1"/>
    <property type="molecule type" value="Genomic_DNA"/>
</dbReference>
<evidence type="ECO:0000313" key="2">
    <source>
        <dbReference type="EMBL" id="CDL90896.1"/>
    </source>
</evidence>
<comment type="caution">
    <text evidence="2">The sequence shown here is derived from an EMBL/GenBank/DDBJ whole genome shotgun (WGS) entry which is preliminary data.</text>
</comment>
<dbReference type="GeneID" id="29418498"/>
<evidence type="ECO:0000259" key="1">
    <source>
        <dbReference type="PROSITE" id="PS51502"/>
    </source>
</evidence>
<evidence type="ECO:0000313" key="3">
    <source>
        <dbReference type="Proteomes" id="UP000019482"/>
    </source>
</evidence>
<dbReference type="SMART" id="SM00886">
    <property type="entry name" value="Dabb"/>
    <property type="match status" value="1"/>
</dbReference>
<sequence length="94" mass="10694">MFTHVVFFKLKDRNTENIKKAKEILMKVDGKIPSLNTIKIGIDVVKSERSYDLALIATFDSIKDMEAYQIHPVHVNEVLANLKPMLDSSVSVDF</sequence>
<dbReference type="Gene3D" id="3.30.70.100">
    <property type="match status" value="1"/>
</dbReference>
<dbReference type="RefSeq" id="WP_017753290.1">
    <property type="nucleotide sequence ID" value="NZ_CBXI010000013.1"/>
</dbReference>
<keyword evidence="3" id="KW-1185">Reference proteome</keyword>
<dbReference type="SUPFAM" id="SSF54909">
    <property type="entry name" value="Dimeric alpha+beta barrel"/>
    <property type="match status" value="1"/>
</dbReference>
<proteinExistence type="predicted"/>
<protein>
    <submittedName>
        <fullName evidence="2">Stress responsive alpha-beta barrel domain protein Dabb</fullName>
    </submittedName>
</protein>
<dbReference type="Pfam" id="PF07876">
    <property type="entry name" value="Dabb"/>
    <property type="match status" value="1"/>
</dbReference>
<feature type="domain" description="Stress-response A/B barrel" evidence="1">
    <location>
        <begin position="2"/>
        <end position="94"/>
    </location>
</feature>
<accession>W6N411</accession>
<dbReference type="PANTHER" id="PTHR37832">
    <property type="entry name" value="BLL2683 PROTEIN"/>
    <property type="match status" value="1"/>
</dbReference>
<gene>
    <name evidence="2" type="ORF">CTDIVETGP_0966</name>
</gene>
<dbReference type="PROSITE" id="PS51502">
    <property type="entry name" value="S_R_A_B_BARREL"/>
    <property type="match status" value="1"/>
</dbReference>
<reference evidence="2 3" key="1">
    <citation type="journal article" date="2015" name="Genome Announc.">
        <title>Draft Genome Sequence of Clostridium tyrobutyricum Strain DIVETGP, Isolated from Cow's Milk for Grana Padano Production.</title>
        <authorList>
            <person name="Soggiu A."/>
            <person name="Piras C."/>
            <person name="Gaiarsa S."/>
            <person name="Sassera D."/>
            <person name="Roncada P."/>
            <person name="Bendixen E."/>
            <person name="Brasca M."/>
            <person name="Bonizzi L."/>
        </authorList>
    </citation>
    <scope>NUCLEOTIDE SEQUENCE [LARGE SCALE GENOMIC DNA]</scope>
    <source>
        <strain evidence="2 3">DIVETGP</strain>
    </source>
</reference>
<name>W6N411_CLOTY</name>